<evidence type="ECO:0000256" key="2">
    <source>
        <dbReference type="SAM" id="MobiDB-lite"/>
    </source>
</evidence>
<keyword evidence="4" id="KW-1185">Reference proteome</keyword>
<reference evidence="3" key="1">
    <citation type="journal article" date="2014" name="Int. J. Syst. Evol. Microbiol.">
        <title>Complete genome sequence of Corynebacterium casei LMG S-19264T (=DSM 44701T), isolated from a smear-ripened cheese.</title>
        <authorList>
            <consortium name="US DOE Joint Genome Institute (JGI-PGF)"/>
            <person name="Walter F."/>
            <person name="Albersmeier A."/>
            <person name="Kalinowski J."/>
            <person name="Ruckert C."/>
        </authorList>
    </citation>
    <scope>NUCLEOTIDE SEQUENCE</scope>
    <source>
        <strain evidence="3">CGMCC 1.15454</strain>
    </source>
</reference>
<comment type="caution">
    <text evidence="3">The sequence shown here is derived from an EMBL/GenBank/DDBJ whole genome shotgun (WGS) entry which is preliminary data.</text>
</comment>
<evidence type="ECO:0008006" key="5">
    <source>
        <dbReference type="Google" id="ProtNLM"/>
    </source>
</evidence>
<feature type="compositionally biased region" description="Polar residues" evidence="2">
    <location>
        <begin position="1"/>
        <end position="10"/>
    </location>
</feature>
<dbReference type="RefSeq" id="WP_102414429.1">
    <property type="nucleotide sequence ID" value="NZ_BMJD01000005.1"/>
</dbReference>
<evidence type="ECO:0000313" key="3">
    <source>
        <dbReference type="EMBL" id="GGB34766.1"/>
    </source>
</evidence>
<dbReference type="Proteomes" id="UP000621492">
    <property type="component" value="Unassembled WGS sequence"/>
</dbReference>
<gene>
    <name evidence="3" type="ORF">GCM10011409_10270</name>
</gene>
<dbReference type="Pfam" id="PF16888">
    <property type="entry name" value="YwqH-like"/>
    <property type="match status" value="1"/>
</dbReference>
<dbReference type="EMBL" id="BMJD01000005">
    <property type="protein sequence ID" value="GGB34766.1"/>
    <property type="molecule type" value="Genomic_DNA"/>
</dbReference>
<proteinExistence type="predicted"/>
<keyword evidence="1" id="KW-0175">Coiled coil</keyword>
<organism evidence="3 4">
    <name type="scientific">Lentibacillus populi</name>
    <dbReference type="NCBI Taxonomy" id="1827502"/>
    <lineage>
        <taxon>Bacteria</taxon>
        <taxon>Bacillati</taxon>
        <taxon>Bacillota</taxon>
        <taxon>Bacilli</taxon>
        <taxon>Bacillales</taxon>
        <taxon>Bacillaceae</taxon>
        <taxon>Lentibacillus</taxon>
    </lineage>
</organism>
<name>A0A9W5TVR7_9BACI</name>
<reference evidence="3" key="2">
    <citation type="submission" date="2020-09" db="EMBL/GenBank/DDBJ databases">
        <authorList>
            <person name="Sun Q."/>
            <person name="Zhou Y."/>
        </authorList>
    </citation>
    <scope>NUCLEOTIDE SEQUENCE</scope>
    <source>
        <strain evidence="3">CGMCC 1.15454</strain>
    </source>
</reference>
<sequence length="139" mass="15752">MVSDSLSSLQKQKETVKAGMENSRNMISAAQDKVKRLQEASSSMQTSIQSLRNIKSNIDDFEVNKAKWEGEEEKQFETKYNSYGIYVGVYDSDTRKAKQQIDEDLEAARQEKAHAETGLENLQRILDGLESDIKAAKEE</sequence>
<feature type="coiled-coil region" evidence="1">
    <location>
        <begin position="98"/>
        <end position="139"/>
    </location>
</feature>
<dbReference type="AlphaFoldDB" id="A0A9W5TVR7"/>
<dbReference type="InterPro" id="IPR031681">
    <property type="entry name" value="YwqH-like"/>
</dbReference>
<evidence type="ECO:0000313" key="4">
    <source>
        <dbReference type="Proteomes" id="UP000621492"/>
    </source>
</evidence>
<evidence type="ECO:0000256" key="1">
    <source>
        <dbReference type="SAM" id="Coils"/>
    </source>
</evidence>
<feature type="region of interest" description="Disordered" evidence="2">
    <location>
        <begin position="1"/>
        <end position="24"/>
    </location>
</feature>
<protein>
    <recommendedName>
        <fullName evidence="5">DUF5082 domain-containing protein</fullName>
    </recommendedName>
</protein>
<accession>A0A9W5TVR7</accession>